<proteinExistence type="predicted"/>
<feature type="non-terminal residue" evidence="1">
    <location>
        <position position="1"/>
    </location>
</feature>
<sequence length="40" mass="4742">ALEYATRYNYIASAELEKYGYFDKDEKIWEHGVGLKIFIP</sequence>
<accession>X1GRR8</accession>
<dbReference type="EMBL" id="BARU01024030">
    <property type="protein sequence ID" value="GAH59877.1"/>
    <property type="molecule type" value="Genomic_DNA"/>
</dbReference>
<reference evidence="1" key="1">
    <citation type="journal article" date="2014" name="Front. Microbiol.">
        <title>High frequency of phylogenetically diverse reductive dehalogenase-homologous genes in deep subseafloor sedimentary metagenomes.</title>
        <authorList>
            <person name="Kawai M."/>
            <person name="Futagami T."/>
            <person name="Toyoda A."/>
            <person name="Takaki Y."/>
            <person name="Nishi S."/>
            <person name="Hori S."/>
            <person name="Arai W."/>
            <person name="Tsubouchi T."/>
            <person name="Morono Y."/>
            <person name="Uchiyama I."/>
            <person name="Ito T."/>
            <person name="Fujiyama A."/>
            <person name="Inagaki F."/>
            <person name="Takami H."/>
        </authorList>
    </citation>
    <scope>NUCLEOTIDE SEQUENCE</scope>
    <source>
        <strain evidence="1">Expedition CK06-06</strain>
    </source>
</reference>
<comment type="caution">
    <text evidence="1">The sequence shown here is derived from an EMBL/GenBank/DDBJ whole genome shotgun (WGS) entry which is preliminary data.</text>
</comment>
<name>X1GRR8_9ZZZZ</name>
<dbReference type="AlphaFoldDB" id="X1GRR8"/>
<evidence type="ECO:0000313" key="1">
    <source>
        <dbReference type="EMBL" id="GAH59877.1"/>
    </source>
</evidence>
<organism evidence="1">
    <name type="scientific">marine sediment metagenome</name>
    <dbReference type="NCBI Taxonomy" id="412755"/>
    <lineage>
        <taxon>unclassified sequences</taxon>
        <taxon>metagenomes</taxon>
        <taxon>ecological metagenomes</taxon>
    </lineage>
</organism>
<protein>
    <submittedName>
        <fullName evidence="1">Uncharacterized protein</fullName>
    </submittedName>
</protein>
<gene>
    <name evidence="1" type="ORF">S03H2_38926</name>
</gene>